<dbReference type="EMBL" id="UOEF01000379">
    <property type="protein sequence ID" value="VAW03686.1"/>
    <property type="molecule type" value="Genomic_DNA"/>
</dbReference>
<dbReference type="SUPFAM" id="SSF52096">
    <property type="entry name" value="ClpP/crotonase"/>
    <property type="match status" value="1"/>
</dbReference>
<reference evidence="1" key="1">
    <citation type="submission" date="2018-06" db="EMBL/GenBank/DDBJ databases">
        <authorList>
            <person name="Zhirakovskaya E."/>
        </authorList>
    </citation>
    <scope>NUCLEOTIDE SEQUENCE</scope>
</reference>
<dbReference type="AlphaFoldDB" id="A0A3B0T9L6"/>
<gene>
    <name evidence="1" type="ORF">MNBD_ALPHA04-2178</name>
</gene>
<evidence type="ECO:0008006" key="2">
    <source>
        <dbReference type="Google" id="ProtNLM"/>
    </source>
</evidence>
<protein>
    <recommendedName>
        <fullName evidence="2">Enoyl-CoA hydratase</fullName>
    </recommendedName>
</protein>
<dbReference type="Gene3D" id="1.10.12.10">
    <property type="entry name" value="Lyase 2-enoyl-coa Hydratase, Chain A, domain 2"/>
    <property type="match status" value="1"/>
</dbReference>
<dbReference type="InterPro" id="IPR014748">
    <property type="entry name" value="Enoyl-CoA_hydra_C"/>
</dbReference>
<dbReference type="InterPro" id="IPR029045">
    <property type="entry name" value="ClpP/crotonase-like_dom_sf"/>
</dbReference>
<sequence length="59" mass="6720">MASWLLPYARDHSIGDGLDYIATWQAGMFQPADIIESVAAQKEKRTPGYRDLRPIKKEI</sequence>
<organism evidence="1">
    <name type="scientific">hydrothermal vent metagenome</name>
    <dbReference type="NCBI Taxonomy" id="652676"/>
    <lineage>
        <taxon>unclassified sequences</taxon>
        <taxon>metagenomes</taxon>
        <taxon>ecological metagenomes</taxon>
    </lineage>
</organism>
<accession>A0A3B0T9L6</accession>
<evidence type="ECO:0000313" key="1">
    <source>
        <dbReference type="EMBL" id="VAW03686.1"/>
    </source>
</evidence>
<proteinExistence type="predicted"/>
<name>A0A3B0T9L6_9ZZZZ</name>